<feature type="transmembrane region" description="Helical" evidence="1">
    <location>
        <begin position="12"/>
        <end position="31"/>
    </location>
</feature>
<dbReference type="EMBL" id="GBRH01177210">
    <property type="protein sequence ID" value="JAE20686.1"/>
    <property type="molecule type" value="Transcribed_RNA"/>
</dbReference>
<organism evidence="2">
    <name type="scientific">Arundo donax</name>
    <name type="common">Giant reed</name>
    <name type="synonym">Donax arundinaceus</name>
    <dbReference type="NCBI Taxonomy" id="35708"/>
    <lineage>
        <taxon>Eukaryota</taxon>
        <taxon>Viridiplantae</taxon>
        <taxon>Streptophyta</taxon>
        <taxon>Embryophyta</taxon>
        <taxon>Tracheophyta</taxon>
        <taxon>Spermatophyta</taxon>
        <taxon>Magnoliopsida</taxon>
        <taxon>Liliopsida</taxon>
        <taxon>Poales</taxon>
        <taxon>Poaceae</taxon>
        <taxon>PACMAD clade</taxon>
        <taxon>Arundinoideae</taxon>
        <taxon>Arundineae</taxon>
        <taxon>Arundo</taxon>
    </lineage>
</organism>
<sequence>MSPWSCSSVRHYLLIVLNCISLHGLFWNYAITFSLQNSDIFWNSSYRIELELEKKL</sequence>
<proteinExistence type="predicted"/>
<reference evidence="2" key="2">
    <citation type="journal article" date="2015" name="Data Brief">
        <title>Shoot transcriptome of the giant reed, Arundo donax.</title>
        <authorList>
            <person name="Barrero R.A."/>
            <person name="Guerrero F.D."/>
            <person name="Moolhuijzen P."/>
            <person name="Goolsby J.A."/>
            <person name="Tidwell J."/>
            <person name="Bellgard S.E."/>
            <person name="Bellgard M.I."/>
        </authorList>
    </citation>
    <scope>NUCLEOTIDE SEQUENCE</scope>
    <source>
        <tissue evidence="2">Shoot tissue taken approximately 20 cm above the soil surface</tissue>
    </source>
</reference>
<evidence type="ECO:0000313" key="2">
    <source>
        <dbReference type="EMBL" id="JAD80288.1"/>
    </source>
</evidence>
<name>A0A0A9D0T7_ARUDO</name>
<accession>A0A0A9D0T7</accession>
<evidence type="ECO:0000256" key="1">
    <source>
        <dbReference type="SAM" id="Phobius"/>
    </source>
</evidence>
<dbReference type="EMBL" id="GBRH01217607">
    <property type="protein sequence ID" value="JAD80288.1"/>
    <property type="molecule type" value="Transcribed_RNA"/>
</dbReference>
<reference evidence="2" key="1">
    <citation type="submission" date="2014-09" db="EMBL/GenBank/DDBJ databases">
        <authorList>
            <person name="Magalhaes I.L.F."/>
            <person name="Oliveira U."/>
            <person name="Santos F.R."/>
            <person name="Vidigal T.H.D.A."/>
            <person name="Brescovit A.D."/>
            <person name="Santos A.J."/>
        </authorList>
    </citation>
    <scope>NUCLEOTIDE SEQUENCE</scope>
    <source>
        <tissue evidence="2">Shoot tissue taken approximately 20 cm above the soil surface</tissue>
    </source>
</reference>
<keyword evidence="1" id="KW-1133">Transmembrane helix</keyword>
<keyword evidence="1" id="KW-0812">Transmembrane</keyword>
<dbReference type="AlphaFoldDB" id="A0A0A9D0T7"/>
<protein>
    <submittedName>
        <fullName evidence="2">Uncharacterized protein</fullName>
    </submittedName>
</protein>
<keyword evidence="1" id="KW-0472">Membrane</keyword>